<dbReference type="EMBL" id="JBHRSM010000001">
    <property type="protein sequence ID" value="MFC3084754.1"/>
    <property type="molecule type" value="Genomic_DNA"/>
</dbReference>
<name>A0ABV7DQ42_9RHOB</name>
<protein>
    <submittedName>
        <fullName evidence="1">Uncharacterized protein</fullName>
    </submittedName>
</protein>
<organism evidence="1 2">
    <name type="scientific">Tabrizicola soli</name>
    <dbReference type="NCBI Taxonomy" id="2185115"/>
    <lineage>
        <taxon>Bacteria</taxon>
        <taxon>Pseudomonadati</taxon>
        <taxon>Pseudomonadota</taxon>
        <taxon>Alphaproteobacteria</taxon>
        <taxon>Rhodobacterales</taxon>
        <taxon>Paracoccaceae</taxon>
        <taxon>Tabrizicola</taxon>
    </lineage>
</organism>
<dbReference type="Proteomes" id="UP001595445">
    <property type="component" value="Unassembled WGS sequence"/>
</dbReference>
<gene>
    <name evidence="1" type="ORF">ACFOD6_01715</name>
</gene>
<keyword evidence="2" id="KW-1185">Reference proteome</keyword>
<dbReference type="RefSeq" id="WP_197642563.1">
    <property type="nucleotide sequence ID" value="NZ_JAEACP010000005.1"/>
</dbReference>
<accession>A0ABV7DQ42</accession>
<proteinExistence type="predicted"/>
<comment type="caution">
    <text evidence="1">The sequence shown here is derived from an EMBL/GenBank/DDBJ whole genome shotgun (WGS) entry which is preliminary data.</text>
</comment>
<evidence type="ECO:0000313" key="1">
    <source>
        <dbReference type="EMBL" id="MFC3084754.1"/>
    </source>
</evidence>
<reference evidence="2" key="1">
    <citation type="journal article" date="2019" name="Int. J. Syst. Evol. Microbiol.">
        <title>The Global Catalogue of Microorganisms (GCM) 10K type strain sequencing project: providing services to taxonomists for standard genome sequencing and annotation.</title>
        <authorList>
            <consortium name="The Broad Institute Genomics Platform"/>
            <consortium name="The Broad Institute Genome Sequencing Center for Infectious Disease"/>
            <person name="Wu L."/>
            <person name="Ma J."/>
        </authorList>
    </citation>
    <scope>NUCLEOTIDE SEQUENCE [LARGE SCALE GENOMIC DNA]</scope>
    <source>
        <strain evidence="2">KCTC 62102</strain>
    </source>
</reference>
<sequence length="50" mass="5807">MSIHSQPRQASAVPVDALYFQTDRQPETPVRLRPLTALEQMYAYWGSDRQ</sequence>
<evidence type="ECO:0000313" key="2">
    <source>
        <dbReference type="Proteomes" id="UP001595445"/>
    </source>
</evidence>